<reference evidence="2 3" key="1">
    <citation type="journal article" date="2024" name="Plant Biotechnol. J.">
        <title>Dendrobium thyrsiflorum genome and its molecular insights into genes involved in important horticultural traits.</title>
        <authorList>
            <person name="Chen B."/>
            <person name="Wang J.Y."/>
            <person name="Zheng P.J."/>
            <person name="Li K.L."/>
            <person name="Liang Y.M."/>
            <person name="Chen X.F."/>
            <person name="Zhang C."/>
            <person name="Zhao X."/>
            <person name="He X."/>
            <person name="Zhang G.Q."/>
            <person name="Liu Z.J."/>
            <person name="Xu Q."/>
        </authorList>
    </citation>
    <scope>NUCLEOTIDE SEQUENCE [LARGE SCALE GENOMIC DNA]</scope>
    <source>
        <strain evidence="2">GZMU011</strain>
    </source>
</reference>
<evidence type="ECO:0000256" key="1">
    <source>
        <dbReference type="SAM" id="MobiDB-lite"/>
    </source>
</evidence>
<accession>A0ABD0TVQ9</accession>
<dbReference type="AlphaFoldDB" id="A0ABD0TVQ9"/>
<gene>
    <name evidence="2" type="ORF">M5K25_028115</name>
</gene>
<evidence type="ECO:0000313" key="3">
    <source>
        <dbReference type="Proteomes" id="UP001552299"/>
    </source>
</evidence>
<evidence type="ECO:0000313" key="2">
    <source>
        <dbReference type="EMBL" id="KAL0903718.1"/>
    </source>
</evidence>
<feature type="region of interest" description="Disordered" evidence="1">
    <location>
        <begin position="56"/>
        <end position="76"/>
    </location>
</feature>
<dbReference type="EMBL" id="JANQDX010000020">
    <property type="protein sequence ID" value="KAL0903718.1"/>
    <property type="molecule type" value="Genomic_DNA"/>
</dbReference>
<dbReference type="PANTHER" id="PTHR33132">
    <property type="entry name" value="OSJNBB0118P14.9 PROTEIN"/>
    <property type="match status" value="1"/>
</dbReference>
<dbReference type="Proteomes" id="UP001552299">
    <property type="component" value="Unassembled WGS sequence"/>
</dbReference>
<feature type="compositionally biased region" description="Polar residues" evidence="1">
    <location>
        <begin position="13"/>
        <end position="26"/>
    </location>
</feature>
<protein>
    <submittedName>
        <fullName evidence="2">Uncharacterized protein</fullName>
    </submittedName>
</protein>
<feature type="region of interest" description="Disordered" evidence="1">
    <location>
        <begin position="1"/>
        <end position="34"/>
    </location>
</feature>
<proteinExistence type="predicted"/>
<sequence>MAAGEPSPRSMRRTWSSNSAGSTHGTETAPPPKCVCAPTTHAGSFKCRLHRVNSHGHSAPAVPLPQQPAVSTSSTRTVEALISTPSDKKRRSMCIEVEMGFDMRVKLGSCSLWFEEQYEGFQR</sequence>
<keyword evidence="3" id="KW-1185">Reference proteome</keyword>
<dbReference type="PANTHER" id="PTHR33132:SF111">
    <property type="entry name" value="OS08G0167249 PROTEIN"/>
    <property type="match status" value="1"/>
</dbReference>
<name>A0ABD0TVQ9_DENTH</name>
<organism evidence="2 3">
    <name type="scientific">Dendrobium thyrsiflorum</name>
    <name type="common">Pinecone-like raceme dendrobium</name>
    <name type="synonym">Orchid</name>
    <dbReference type="NCBI Taxonomy" id="117978"/>
    <lineage>
        <taxon>Eukaryota</taxon>
        <taxon>Viridiplantae</taxon>
        <taxon>Streptophyta</taxon>
        <taxon>Embryophyta</taxon>
        <taxon>Tracheophyta</taxon>
        <taxon>Spermatophyta</taxon>
        <taxon>Magnoliopsida</taxon>
        <taxon>Liliopsida</taxon>
        <taxon>Asparagales</taxon>
        <taxon>Orchidaceae</taxon>
        <taxon>Epidendroideae</taxon>
        <taxon>Malaxideae</taxon>
        <taxon>Dendrobiinae</taxon>
        <taxon>Dendrobium</taxon>
    </lineage>
</organism>
<comment type="caution">
    <text evidence="2">The sequence shown here is derived from an EMBL/GenBank/DDBJ whole genome shotgun (WGS) entry which is preliminary data.</text>
</comment>